<sequence length="177" mass="19945">MAGLCEGGNEPPDSLKASNNLMNRKAARQRVAFARCDWAPELSRKTHHKTNSRPADMTHGVLSLALALALALLLPAKCDEGWSGHCESWDWFTDQSEGDLLTHNNYLRFQRHKVERLRYPSSSKPLSEVQLGRSFCAGVLGYLEQQSEFIETRDLPPRLGSAACSDIIMRSWFQDVR</sequence>
<comment type="caution">
    <text evidence="1">The sequence shown here is derived from an EMBL/GenBank/DDBJ whole genome shotgun (WGS) entry which is preliminary data.</text>
</comment>
<dbReference type="Proteomes" id="UP001148838">
    <property type="component" value="Unassembled WGS sequence"/>
</dbReference>
<evidence type="ECO:0000313" key="2">
    <source>
        <dbReference type="Proteomes" id="UP001148838"/>
    </source>
</evidence>
<gene>
    <name evidence="1" type="ORF">ANN_02955</name>
</gene>
<evidence type="ECO:0000313" key="1">
    <source>
        <dbReference type="EMBL" id="KAJ4451492.1"/>
    </source>
</evidence>
<keyword evidence="2" id="KW-1185">Reference proteome</keyword>
<protein>
    <submittedName>
        <fullName evidence="1">Uncharacterized protein</fullName>
    </submittedName>
</protein>
<reference evidence="1 2" key="1">
    <citation type="journal article" date="2022" name="Allergy">
        <title>Genome assembly and annotation of Periplaneta americana reveal a comprehensive cockroach allergen profile.</title>
        <authorList>
            <person name="Wang L."/>
            <person name="Xiong Q."/>
            <person name="Saelim N."/>
            <person name="Wang L."/>
            <person name="Nong W."/>
            <person name="Wan A.T."/>
            <person name="Shi M."/>
            <person name="Liu X."/>
            <person name="Cao Q."/>
            <person name="Hui J.H.L."/>
            <person name="Sookrung N."/>
            <person name="Leung T.F."/>
            <person name="Tungtrongchitr A."/>
            <person name="Tsui S.K.W."/>
        </authorList>
    </citation>
    <scope>NUCLEOTIDE SEQUENCE [LARGE SCALE GENOMIC DNA]</scope>
    <source>
        <strain evidence="1">PWHHKU_190912</strain>
    </source>
</reference>
<dbReference type="EMBL" id="JAJSOF020000001">
    <property type="protein sequence ID" value="KAJ4451492.1"/>
    <property type="molecule type" value="Genomic_DNA"/>
</dbReference>
<name>A0ABQ8TZC7_PERAM</name>
<organism evidence="1 2">
    <name type="scientific">Periplaneta americana</name>
    <name type="common">American cockroach</name>
    <name type="synonym">Blatta americana</name>
    <dbReference type="NCBI Taxonomy" id="6978"/>
    <lineage>
        <taxon>Eukaryota</taxon>
        <taxon>Metazoa</taxon>
        <taxon>Ecdysozoa</taxon>
        <taxon>Arthropoda</taxon>
        <taxon>Hexapoda</taxon>
        <taxon>Insecta</taxon>
        <taxon>Pterygota</taxon>
        <taxon>Neoptera</taxon>
        <taxon>Polyneoptera</taxon>
        <taxon>Dictyoptera</taxon>
        <taxon>Blattodea</taxon>
        <taxon>Blattoidea</taxon>
        <taxon>Blattidae</taxon>
        <taxon>Blattinae</taxon>
        <taxon>Periplaneta</taxon>
    </lineage>
</organism>
<proteinExistence type="predicted"/>
<accession>A0ABQ8TZC7</accession>